<dbReference type="EMBL" id="JAIWYP010000001">
    <property type="protein sequence ID" value="KAH3882224.1"/>
    <property type="molecule type" value="Genomic_DNA"/>
</dbReference>
<keyword evidence="2 5" id="KW-0812">Transmembrane</keyword>
<dbReference type="InterPro" id="IPR017452">
    <property type="entry name" value="GPCR_Rhodpsn_7TM"/>
</dbReference>
<keyword evidence="3 5" id="KW-1133">Transmembrane helix</keyword>
<evidence type="ECO:0000259" key="6">
    <source>
        <dbReference type="PROSITE" id="PS50262"/>
    </source>
</evidence>
<dbReference type="Gene3D" id="1.20.1070.10">
    <property type="entry name" value="Rhodopsin 7-helix transmembrane proteins"/>
    <property type="match status" value="1"/>
</dbReference>
<dbReference type="SUPFAM" id="SSF81321">
    <property type="entry name" value="Family A G protein-coupled receptor-like"/>
    <property type="match status" value="1"/>
</dbReference>
<evidence type="ECO:0000256" key="4">
    <source>
        <dbReference type="ARBA" id="ARBA00023136"/>
    </source>
</evidence>
<dbReference type="GO" id="GO:0016020">
    <property type="term" value="C:membrane"/>
    <property type="evidence" value="ECO:0007669"/>
    <property type="project" value="UniProtKB-SubCell"/>
</dbReference>
<keyword evidence="4 5" id="KW-0472">Membrane</keyword>
<dbReference type="AlphaFoldDB" id="A0A9D4RV57"/>
<evidence type="ECO:0000256" key="5">
    <source>
        <dbReference type="SAM" id="Phobius"/>
    </source>
</evidence>
<evidence type="ECO:0000256" key="2">
    <source>
        <dbReference type="ARBA" id="ARBA00022692"/>
    </source>
</evidence>
<reference evidence="7" key="2">
    <citation type="submission" date="2020-11" db="EMBL/GenBank/DDBJ databases">
        <authorList>
            <person name="McCartney M.A."/>
            <person name="Auch B."/>
            <person name="Kono T."/>
            <person name="Mallez S."/>
            <person name="Becker A."/>
            <person name="Gohl D.M."/>
            <person name="Silverstein K.A.T."/>
            <person name="Koren S."/>
            <person name="Bechman K.B."/>
            <person name="Herman A."/>
            <person name="Abrahante J.E."/>
            <person name="Garbe J."/>
        </authorList>
    </citation>
    <scope>NUCLEOTIDE SEQUENCE</scope>
    <source>
        <strain evidence="7">Duluth1</strain>
        <tissue evidence="7">Whole animal</tissue>
    </source>
</reference>
<dbReference type="Pfam" id="PF00001">
    <property type="entry name" value="7tm_1"/>
    <property type="match status" value="1"/>
</dbReference>
<feature type="transmembrane region" description="Helical" evidence="5">
    <location>
        <begin position="46"/>
        <end position="69"/>
    </location>
</feature>
<sequence length="91" mass="10445">MERKRAMNELRMALTIFAVIAVFVVFRLPFMILYLVDPSMSKVDPFLHTLLIYIGSCSNWINPLIYSLSNNAILNTLKKMFSAKKIFVVTA</sequence>
<gene>
    <name evidence="7" type="ORF">DPMN_006158</name>
</gene>
<proteinExistence type="predicted"/>
<evidence type="ECO:0000313" key="8">
    <source>
        <dbReference type="Proteomes" id="UP000828390"/>
    </source>
</evidence>
<feature type="domain" description="G-protein coupled receptors family 1 profile" evidence="6">
    <location>
        <begin position="1"/>
        <end position="66"/>
    </location>
</feature>
<feature type="transmembrane region" description="Helical" evidence="5">
    <location>
        <begin position="12"/>
        <end position="34"/>
    </location>
</feature>
<dbReference type="GO" id="GO:0004930">
    <property type="term" value="F:G protein-coupled receptor activity"/>
    <property type="evidence" value="ECO:0007669"/>
    <property type="project" value="InterPro"/>
</dbReference>
<comment type="subcellular location">
    <subcellularLocation>
        <location evidence="1">Membrane</location>
    </subcellularLocation>
</comment>
<evidence type="ECO:0000313" key="7">
    <source>
        <dbReference type="EMBL" id="KAH3882224.1"/>
    </source>
</evidence>
<evidence type="ECO:0000256" key="3">
    <source>
        <dbReference type="ARBA" id="ARBA00022989"/>
    </source>
</evidence>
<dbReference type="InterPro" id="IPR000276">
    <property type="entry name" value="GPCR_Rhodpsn"/>
</dbReference>
<dbReference type="PROSITE" id="PS50262">
    <property type="entry name" value="G_PROTEIN_RECEP_F1_2"/>
    <property type="match status" value="1"/>
</dbReference>
<reference evidence="7" key="1">
    <citation type="journal article" date="2019" name="bioRxiv">
        <title>The Genome of the Zebra Mussel, Dreissena polymorpha: A Resource for Invasive Species Research.</title>
        <authorList>
            <person name="McCartney M.A."/>
            <person name="Auch B."/>
            <person name="Kono T."/>
            <person name="Mallez S."/>
            <person name="Zhang Y."/>
            <person name="Obille A."/>
            <person name="Becker A."/>
            <person name="Abrahante J.E."/>
            <person name="Garbe J."/>
            <person name="Badalamenti J.P."/>
            <person name="Herman A."/>
            <person name="Mangelson H."/>
            <person name="Liachko I."/>
            <person name="Sullivan S."/>
            <person name="Sone E.D."/>
            <person name="Koren S."/>
            <person name="Silverstein K.A.T."/>
            <person name="Beckman K.B."/>
            <person name="Gohl D.M."/>
        </authorList>
    </citation>
    <scope>NUCLEOTIDE SEQUENCE</scope>
    <source>
        <strain evidence="7">Duluth1</strain>
        <tissue evidence="7">Whole animal</tissue>
    </source>
</reference>
<comment type="caution">
    <text evidence="7">The sequence shown here is derived from an EMBL/GenBank/DDBJ whole genome shotgun (WGS) entry which is preliminary data.</text>
</comment>
<name>A0A9D4RV57_DREPO</name>
<organism evidence="7 8">
    <name type="scientific">Dreissena polymorpha</name>
    <name type="common">Zebra mussel</name>
    <name type="synonym">Mytilus polymorpha</name>
    <dbReference type="NCBI Taxonomy" id="45954"/>
    <lineage>
        <taxon>Eukaryota</taxon>
        <taxon>Metazoa</taxon>
        <taxon>Spiralia</taxon>
        <taxon>Lophotrochozoa</taxon>
        <taxon>Mollusca</taxon>
        <taxon>Bivalvia</taxon>
        <taxon>Autobranchia</taxon>
        <taxon>Heteroconchia</taxon>
        <taxon>Euheterodonta</taxon>
        <taxon>Imparidentia</taxon>
        <taxon>Neoheterodontei</taxon>
        <taxon>Myida</taxon>
        <taxon>Dreissenoidea</taxon>
        <taxon>Dreissenidae</taxon>
        <taxon>Dreissena</taxon>
    </lineage>
</organism>
<evidence type="ECO:0000256" key="1">
    <source>
        <dbReference type="ARBA" id="ARBA00004370"/>
    </source>
</evidence>
<keyword evidence="8" id="KW-1185">Reference proteome</keyword>
<accession>A0A9D4RV57</accession>
<dbReference type="Proteomes" id="UP000828390">
    <property type="component" value="Unassembled WGS sequence"/>
</dbReference>
<protein>
    <recommendedName>
        <fullName evidence="6">G-protein coupled receptors family 1 profile domain-containing protein</fullName>
    </recommendedName>
</protein>